<evidence type="ECO:0000313" key="4">
    <source>
        <dbReference type="EMBL" id="EAY80359.1"/>
    </source>
</evidence>
<evidence type="ECO:0000256" key="1">
    <source>
        <dbReference type="SAM" id="MobiDB-lite"/>
    </source>
</evidence>
<gene>
    <name evidence="4" type="ORF">OsI_35531</name>
</gene>
<keyword evidence="5" id="KW-1185">Reference proteome</keyword>
<organism evidence="4 5">
    <name type="scientific">Oryza sativa subsp. indica</name>
    <name type="common">Rice</name>
    <dbReference type="NCBI Taxonomy" id="39946"/>
    <lineage>
        <taxon>Eukaryota</taxon>
        <taxon>Viridiplantae</taxon>
        <taxon>Streptophyta</taxon>
        <taxon>Embryophyta</taxon>
        <taxon>Tracheophyta</taxon>
        <taxon>Spermatophyta</taxon>
        <taxon>Magnoliopsida</taxon>
        <taxon>Liliopsida</taxon>
        <taxon>Poales</taxon>
        <taxon>Poaceae</taxon>
        <taxon>BOP clade</taxon>
        <taxon>Oryzoideae</taxon>
        <taxon>Oryzeae</taxon>
        <taxon>Oryzinae</taxon>
        <taxon>Oryza</taxon>
        <taxon>Oryza sativa</taxon>
    </lineage>
</organism>
<sequence>MELRFLLLVLVLLAPLLPGTTGDHQHALTTEHLPAAAAATAVIDDAGNTTTAASRDPLHISIVVRAAGGGASPSATAATGDDASTPPPPQLSRPNRDLPTVPSPHDHEPVPTPPSPDFFPDSALRTIPANAIVMSAILLLLLIAARTRYLSIYLAIA</sequence>
<evidence type="ECO:0000256" key="2">
    <source>
        <dbReference type="SAM" id="Phobius"/>
    </source>
</evidence>
<protein>
    <submittedName>
        <fullName evidence="4">Uncharacterized protein</fullName>
    </submittedName>
</protein>
<dbReference type="Gramene" id="BGIOSGA034290-TA">
    <property type="protein sequence ID" value="BGIOSGA034290-PA"/>
    <property type="gene ID" value="BGIOSGA034290"/>
</dbReference>
<evidence type="ECO:0000256" key="3">
    <source>
        <dbReference type="SAM" id="SignalP"/>
    </source>
</evidence>
<feature type="compositionally biased region" description="Low complexity" evidence="1">
    <location>
        <begin position="72"/>
        <end position="84"/>
    </location>
</feature>
<keyword evidence="2" id="KW-1133">Transmembrane helix</keyword>
<dbReference type="OMA" id="PHDHEPV"/>
<reference evidence="4 5" key="1">
    <citation type="journal article" date="2005" name="PLoS Biol.">
        <title>The genomes of Oryza sativa: a history of duplications.</title>
        <authorList>
            <person name="Yu J."/>
            <person name="Wang J."/>
            <person name="Lin W."/>
            <person name="Li S."/>
            <person name="Li H."/>
            <person name="Zhou J."/>
            <person name="Ni P."/>
            <person name="Dong W."/>
            <person name="Hu S."/>
            <person name="Zeng C."/>
            <person name="Zhang J."/>
            <person name="Zhang Y."/>
            <person name="Li R."/>
            <person name="Xu Z."/>
            <person name="Li S."/>
            <person name="Li X."/>
            <person name="Zheng H."/>
            <person name="Cong L."/>
            <person name="Lin L."/>
            <person name="Yin J."/>
            <person name="Geng J."/>
            <person name="Li G."/>
            <person name="Shi J."/>
            <person name="Liu J."/>
            <person name="Lv H."/>
            <person name="Li J."/>
            <person name="Wang J."/>
            <person name="Deng Y."/>
            <person name="Ran L."/>
            <person name="Shi X."/>
            <person name="Wang X."/>
            <person name="Wu Q."/>
            <person name="Li C."/>
            <person name="Ren X."/>
            <person name="Wang J."/>
            <person name="Wang X."/>
            <person name="Li D."/>
            <person name="Liu D."/>
            <person name="Zhang X."/>
            <person name="Ji Z."/>
            <person name="Zhao W."/>
            <person name="Sun Y."/>
            <person name="Zhang Z."/>
            <person name="Bao J."/>
            <person name="Han Y."/>
            <person name="Dong L."/>
            <person name="Ji J."/>
            <person name="Chen P."/>
            <person name="Wu S."/>
            <person name="Liu J."/>
            <person name="Xiao Y."/>
            <person name="Bu D."/>
            <person name="Tan J."/>
            <person name="Yang L."/>
            <person name="Ye C."/>
            <person name="Zhang J."/>
            <person name="Xu J."/>
            <person name="Zhou Y."/>
            <person name="Yu Y."/>
            <person name="Zhang B."/>
            <person name="Zhuang S."/>
            <person name="Wei H."/>
            <person name="Liu B."/>
            <person name="Lei M."/>
            <person name="Yu H."/>
            <person name="Li Y."/>
            <person name="Xu H."/>
            <person name="Wei S."/>
            <person name="He X."/>
            <person name="Fang L."/>
            <person name="Zhang Z."/>
            <person name="Zhang Y."/>
            <person name="Huang X."/>
            <person name="Su Z."/>
            <person name="Tong W."/>
            <person name="Li J."/>
            <person name="Tong Z."/>
            <person name="Li S."/>
            <person name="Ye J."/>
            <person name="Wang L."/>
            <person name="Fang L."/>
            <person name="Lei T."/>
            <person name="Chen C."/>
            <person name="Chen H."/>
            <person name="Xu Z."/>
            <person name="Li H."/>
            <person name="Huang H."/>
            <person name="Zhang F."/>
            <person name="Xu H."/>
            <person name="Li N."/>
            <person name="Zhao C."/>
            <person name="Li S."/>
            <person name="Dong L."/>
            <person name="Huang Y."/>
            <person name="Li L."/>
            <person name="Xi Y."/>
            <person name="Qi Q."/>
            <person name="Li W."/>
            <person name="Zhang B."/>
            <person name="Hu W."/>
            <person name="Zhang Y."/>
            <person name="Tian X."/>
            <person name="Jiao Y."/>
            <person name="Liang X."/>
            <person name="Jin J."/>
            <person name="Gao L."/>
            <person name="Zheng W."/>
            <person name="Hao B."/>
            <person name="Liu S."/>
            <person name="Wang W."/>
            <person name="Yuan L."/>
            <person name="Cao M."/>
            <person name="McDermott J."/>
            <person name="Samudrala R."/>
            <person name="Wang J."/>
            <person name="Wong G.K."/>
            <person name="Yang H."/>
        </authorList>
    </citation>
    <scope>NUCLEOTIDE SEQUENCE [LARGE SCALE GENOMIC DNA]</scope>
    <source>
        <strain evidence="5">cv. 93-11</strain>
    </source>
</reference>
<keyword evidence="2" id="KW-0472">Membrane</keyword>
<dbReference type="Proteomes" id="UP000007015">
    <property type="component" value="Chromosome 11"/>
</dbReference>
<dbReference type="EMBL" id="CM000136">
    <property type="protein sequence ID" value="EAY80359.1"/>
    <property type="molecule type" value="Genomic_DNA"/>
</dbReference>
<feature type="transmembrane region" description="Helical" evidence="2">
    <location>
        <begin position="127"/>
        <end position="145"/>
    </location>
</feature>
<proteinExistence type="predicted"/>
<dbReference type="HOGENOM" id="CLU_1858270_0_0_1"/>
<feature type="signal peptide" evidence="3">
    <location>
        <begin position="1"/>
        <end position="22"/>
    </location>
</feature>
<name>A2ZCM5_ORYSI</name>
<feature type="region of interest" description="Disordered" evidence="1">
    <location>
        <begin position="70"/>
        <end position="117"/>
    </location>
</feature>
<keyword evidence="2" id="KW-0812">Transmembrane</keyword>
<evidence type="ECO:0000313" key="5">
    <source>
        <dbReference type="Proteomes" id="UP000007015"/>
    </source>
</evidence>
<keyword evidence="3" id="KW-0732">Signal</keyword>
<dbReference type="AlphaFoldDB" id="A2ZCM5"/>
<feature type="chain" id="PRO_5002650837" evidence="3">
    <location>
        <begin position="23"/>
        <end position="157"/>
    </location>
</feature>
<accession>A2ZCM5</accession>